<proteinExistence type="predicted"/>
<feature type="region of interest" description="Disordered" evidence="1">
    <location>
        <begin position="224"/>
        <end position="317"/>
    </location>
</feature>
<feature type="region of interest" description="Disordered" evidence="1">
    <location>
        <begin position="68"/>
        <end position="157"/>
    </location>
</feature>
<dbReference type="OrthoDB" id="5226159at2759"/>
<reference evidence="2 3" key="1">
    <citation type="journal article" date="2018" name="Sci. Rep.">
        <title>Comparative genomics provides insights into the lifestyle and reveals functional heterogeneity of dark septate endophytic fungi.</title>
        <authorList>
            <person name="Knapp D.G."/>
            <person name="Nemeth J.B."/>
            <person name="Barry K."/>
            <person name="Hainaut M."/>
            <person name="Henrissat B."/>
            <person name="Johnson J."/>
            <person name="Kuo A."/>
            <person name="Lim J.H.P."/>
            <person name="Lipzen A."/>
            <person name="Nolan M."/>
            <person name="Ohm R.A."/>
            <person name="Tamas L."/>
            <person name="Grigoriev I.V."/>
            <person name="Spatafora J.W."/>
            <person name="Nagy L.G."/>
            <person name="Kovacs G.M."/>
        </authorList>
    </citation>
    <scope>NUCLEOTIDE SEQUENCE [LARGE SCALE GENOMIC DNA]</scope>
    <source>
        <strain evidence="2 3">DSE2036</strain>
    </source>
</reference>
<protein>
    <submittedName>
        <fullName evidence="2">Uncharacterized protein</fullName>
    </submittedName>
</protein>
<dbReference type="EMBL" id="KZ805342">
    <property type="protein sequence ID" value="PVI02499.1"/>
    <property type="molecule type" value="Genomic_DNA"/>
</dbReference>
<name>A0A2V1DWL5_9PLEO</name>
<accession>A0A2V1DWL5</accession>
<evidence type="ECO:0000256" key="1">
    <source>
        <dbReference type="SAM" id="MobiDB-lite"/>
    </source>
</evidence>
<dbReference type="AlphaFoldDB" id="A0A2V1DWL5"/>
<dbReference type="Proteomes" id="UP000244855">
    <property type="component" value="Unassembled WGS sequence"/>
</dbReference>
<evidence type="ECO:0000313" key="3">
    <source>
        <dbReference type="Proteomes" id="UP000244855"/>
    </source>
</evidence>
<feature type="compositionally biased region" description="Low complexity" evidence="1">
    <location>
        <begin position="224"/>
        <end position="233"/>
    </location>
</feature>
<keyword evidence="3" id="KW-1185">Reference proteome</keyword>
<gene>
    <name evidence="2" type="ORF">DM02DRAFT_727157</name>
</gene>
<feature type="compositionally biased region" description="Gly residues" evidence="1">
    <location>
        <begin position="241"/>
        <end position="256"/>
    </location>
</feature>
<evidence type="ECO:0000313" key="2">
    <source>
        <dbReference type="EMBL" id="PVI02499.1"/>
    </source>
</evidence>
<sequence>MAFRGIMKRIRRVILCGKGEEAKKPLEIGSPTDVRRMDFSEALPGLTEADSKFIREKTANDDIHLITFQPHAPTEPRTPPRTSSPTPSQSTTSASASTSALPHETTPSYPLLNAASSNLPSTLPTPPRRQHTDTPPPASRMKSMWERTQRLSSSHRSSVGYHELDAVNSVVDVNVGVVDNNKRDDTDREVHIDGDEDSKEGALLTLDIDLDFKDDAELRFDSHSASSSLSSSSSEHHHDGGNGGGFEEQSTFGGGTSPTSTVGMEGSRGGDDGCGDASPLTMKGPLEKIPKIAGVIRDTDIGDSSESENEEGMALIY</sequence>
<feature type="compositionally biased region" description="Acidic residues" evidence="1">
    <location>
        <begin position="301"/>
        <end position="311"/>
    </location>
</feature>
<feature type="compositionally biased region" description="Low complexity" evidence="1">
    <location>
        <begin position="80"/>
        <end position="102"/>
    </location>
</feature>
<organism evidence="2 3">
    <name type="scientific">Periconia macrospinosa</name>
    <dbReference type="NCBI Taxonomy" id="97972"/>
    <lineage>
        <taxon>Eukaryota</taxon>
        <taxon>Fungi</taxon>
        <taxon>Dikarya</taxon>
        <taxon>Ascomycota</taxon>
        <taxon>Pezizomycotina</taxon>
        <taxon>Dothideomycetes</taxon>
        <taxon>Pleosporomycetidae</taxon>
        <taxon>Pleosporales</taxon>
        <taxon>Massarineae</taxon>
        <taxon>Periconiaceae</taxon>
        <taxon>Periconia</taxon>
    </lineage>
</organism>